<reference evidence="15 16" key="1">
    <citation type="journal article" date="2015" name="Int. J. Syst. Evol. Microbiol.">
        <title>Sporolactobacillus shoreae sp. nov. and Sporolactobacillus spathodeae sp. nov., two spore-forming lactic acid bacteria isolated from tree barks in Thailand.</title>
        <authorList>
            <person name="Thamacharoensuk T."/>
            <person name="Kitahara M."/>
            <person name="Ohkuma M."/>
            <person name="Thongchul N."/>
            <person name="Tanasupawat S."/>
        </authorList>
    </citation>
    <scope>NUCLEOTIDE SEQUENCE [LARGE SCALE GENOMIC DNA]</scope>
    <source>
        <strain evidence="15 16">BK92</strain>
    </source>
</reference>
<dbReference type="PANTHER" id="PTHR43090">
    <property type="entry name" value="1-(5-PHOSPHORIBOSYL)-5-[(5-PHOSPHORIBOSYLAMINO)METHYLIDENEAMINO] IMIDAZOLE-4-CARBOXAMIDE ISOMERASE"/>
    <property type="match status" value="1"/>
</dbReference>
<evidence type="ECO:0000256" key="14">
    <source>
        <dbReference type="RuleBase" id="RU003658"/>
    </source>
</evidence>
<feature type="active site" description="Proton donor" evidence="12">
    <location>
        <position position="130"/>
    </location>
</feature>
<dbReference type="InterPro" id="IPR006063">
    <property type="entry name" value="HisA_bact_arch"/>
</dbReference>
<keyword evidence="7 12" id="KW-0963">Cytoplasm</keyword>
<evidence type="ECO:0000256" key="5">
    <source>
        <dbReference type="ARBA" id="ARBA00012550"/>
    </source>
</evidence>
<evidence type="ECO:0000256" key="3">
    <source>
        <dbReference type="ARBA" id="ARBA00005133"/>
    </source>
</evidence>
<evidence type="ECO:0000256" key="1">
    <source>
        <dbReference type="ARBA" id="ARBA00000901"/>
    </source>
</evidence>
<gene>
    <name evidence="12 15" type="primary">hisA</name>
    <name evidence="15" type="ORF">E4665_05565</name>
</gene>
<evidence type="ECO:0000256" key="11">
    <source>
        <dbReference type="ARBA" id="ARBA00030547"/>
    </source>
</evidence>
<dbReference type="GO" id="GO:0005737">
    <property type="term" value="C:cytoplasm"/>
    <property type="evidence" value="ECO:0007669"/>
    <property type="project" value="UniProtKB-SubCell"/>
</dbReference>
<evidence type="ECO:0000313" key="16">
    <source>
        <dbReference type="Proteomes" id="UP000298347"/>
    </source>
</evidence>
<dbReference type="HAMAP" id="MF_01014">
    <property type="entry name" value="HisA"/>
    <property type="match status" value="1"/>
</dbReference>
<accession>A0A4Z0GPW0</accession>
<dbReference type="RefSeq" id="WP_135347802.1">
    <property type="nucleotide sequence ID" value="NZ_SRJD01000004.1"/>
</dbReference>
<dbReference type="EMBL" id="SRJD01000004">
    <property type="protein sequence ID" value="TGA99247.1"/>
    <property type="molecule type" value="Genomic_DNA"/>
</dbReference>
<comment type="catalytic activity">
    <reaction evidence="1 12 14">
        <text>1-(5-phospho-beta-D-ribosyl)-5-[(5-phospho-beta-D-ribosylamino)methylideneamino]imidazole-4-carboxamide = 5-[(5-phospho-1-deoxy-D-ribulos-1-ylimino)methylamino]-1-(5-phospho-beta-D-ribosyl)imidazole-4-carboxamide</text>
        <dbReference type="Rhea" id="RHEA:15469"/>
        <dbReference type="ChEBI" id="CHEBI:58435"/>
        <dbReference type="ChEBI" id="CHEBI:58525"/>
        <dbReference type="EC" id="5.3.1.16"/>
    </reaction>
</comment>
<dbReference type="Proteomes" id="UP000298347">
    <property type="component" value="Unassembled WGS sequence"/>
</dbReference>
<dbReference type="InterPro" id="IPR011060">
    <property type="entry name" value="RibuloseP-bd_barrel"/>
</dbReference>
<dbReference type="PANTHER" id="PTHR43090:SF2">
    <property type="entry name" value="1-(5-PHOSPHORIBOSYL)-5-[(5-PHOSPHORIBOSYLAMINO)METHYLIDENEAMINO] IMIDAZOLE-4-CARBOXAMIDE ISOMERASE"/>
    <property type="match status" value="1"/>
</dbReference>
<dbReference type="InterPro" id="IPR023016">
    <property type="entry name" value="HisA/PriA"/>
</dbReference>
<evidence type="ECO:0000256" key="13">
    <source>
        <dbReference type="RuleBase" id="RU003657"/>
    </source>
</evidence>
<dbReference type="GO" id="GO:0000162">
    <property type="term" value="P:L-tryptophan biosynthetic process"/>
    <property type="evidence" value="ECO:0007669"/>
    <property type="project" value="TreeGrafter"/>
</dbReference>
<dbReference type="NCBIfam" id="TIGR00007">
    <property type="entry name" value="1-(5-phosphoribosyl)-5-[(5-phosphoribosylamino)methylideneamino]imidazole-4-carboxamide isomerase"/>
    <property type="match status" value="1"/>
</dbReference>
<feature type="active site" description="Proton acceptor" evidence="12">
    <location>
        <position position="9"/>
    </location>
</feature>
<comment type="caution">
    <text evidence="15">The sequence shown here is derived from an EMBL/GenBank/DDBJ whole genome shotgun (WGS) entry which is preliminary data.</text>
</comment>
<organism evidence="15 16">
    <name type="scientific">Sporolactobacillus shoreae</name>
    <dbReference type="NCBI Taxonomy" id="1465501"/>
    <lineage>
        <taxon>Bacteria</taxon>
        <taxon>Bacillati</taxon>
        <taxon>Bacillota</taxon>
        <taxon>Bacilli</taxon>
        <taxon>Bacillales</taxon>
        <taxon>Sporolactobacillaceae</taxon>
        <taxon>Sporolactobacillus</taxon>
    </lineage>
</organism>
<name>A0A4Z0GPW0_9BACL</name>
<keyword evidence="9 12" id="KW-0368">Histidine biosynthesis</keyword>
<dbReference type="UniPathway" id="UPA00031">
    <property type="reaction ID" value="UER00009"/>
</dbReference>
<dbReference type="GO" id="GO:0000105">
    <property type="term" value="P:L-histidine biosynthetic process"/>
    <property type="evidence" value="ECO:0007669"/>
    <property type="project" value="UniProtKB-UniRule"/>
</dbReference>
<evidence type="ECO:0000256" key="6">
    <source>
        <dbReference type="ARBA" id="ARBA00018464"/>
    </source>
</evidence>
<dbReference type="FunFam" id="3.20.20.70:FF:000009">
    <property type="entry name" value="1-(5-phosphoribosyl)-5-[(5-phosphoribosylamino)methylideneamino] imidazole-4-carboxamide isomerase"/>
    <property type="match status" value="1"/>
</dbReference>
<comment type="similarity">
    <text evidence="4 12 13">Belongs to the HisA/HisF family.</text>
</comment>
<dbReference type="InterPro" id="IPR013785">
    <property type="entry name" value="Aldolase_TIM"/>
</dbReference>
<dbReference type="OrthoDB" id="9807749at2"/>
<dbReference type="SUPFAM" id="SSF51366">
    <property type="entry name" value="Ribulose-phoshate binding barrel"/>
    <property type="match status" value="1"/>
</dbReference>
<evidence type="ECO:0000256" key="8">
    <source>
        <dbReference type="ARBA" id="ARBA00022605"/>
    </source>
</evidence>
<dbReference type="Gene3D" id="3.20.20.70">
    <property type="entry name" value="Aldolase class I"/>
    <property type="match status" value="1"/>
</dbReference>
<dbReference type="AlphaFoldDB" id="A0A4Z0GPW0"/>
<evidence type="ECO:0000256" key="9">
    <source>
        <dbReference type="ARBA" id="ARBA00023102"/>
    </source>
</evidence>
<comment type="pathway">
    <text evidence="3 12 14">Amino-acid biosynthesis; L-histidine biosynthesis; L-histidine from 5-phospho-alpha-D-ribose 1-diphosphate: step 4/9.</text>
</comment>
<protein>
    <recommendedName>
        <fullName evidence="6 12">1-(5-phosphoribosyl)-5-[(5-phosphoribosylamino)methylideneamino] imidazole-4-carboxamide isomerase</fullName>
        <ecNumber evidence="5 12">5.3.1.16</ecNumber>
    </recommendedName>
    <alternativeName>
        <fullName evidence="11 12">Phosphoribosylformimino-5-aminoimidazole carboxamide ribotide isomerase</fullName>
    </alternativeName>
</protein>
<evidence type="ECO:0000256" key="7">
    <source>
        <dbReference type="ARBA" id="ARBA00022490"/>
    </source>
</evidence>
<keyword evidence="10 12" id="KW-0413">Isomerase</keyword>
<dbReference type="EC" id="5.3.1.16" evidence="5 12"/>
<dbReference type="Pfam" id="PF00977">
    <property type="entry name" value="His_biosynth"/>
    <property type="match status" value="1"/>
</dbReference>
<evidence type="ECO:0000256" key="4">
    <source>
        <dbReference type="ARBA" id="ARBA00009667"/>
    </source>
</evidence>
<evidence type="ECO:0000256" key="12">
    <source>
        <dbReference type="HAMAP-Rule" id="MF_01014"/>
    </source>
</evidence>
<keyword evidence="16" id="KW-1185">Reference proteome</keyword>
<keyword evidence="8 12" id="KW-0028">Amino-acid biosynthesis</keyword>
<evidence type="ECO:0000256" key="10">
    <source>
        <dbReference type="ARBA" id="ARBA00023235"/>
    </source>
</evidence>
<comment type="subcellular location">
    <subcellularLocation>
        <location evidence="2 12 14">Cytoplasm</location>
    </subcellularLocation>
</comment>
<dbReference type="InterPro" id="IPR006062">
    <property type="entry name" value="His_biosynth"/>
</dbReference>
<dbReference type="InterPro" id="IPR044524">
    <property type="entry name" value="Isoase_HisA-like"/>
</dbReference>
<sequence length="252" mass="26725">MFTIYPAIDLLDGKCVRLYQGDYGQSTVYDDSPAAVALAFYEQGAEWLHVVDLDGAKAGHPLNHEVIRDIASKVPIRIEVGGGIRSMDTVDYYLKSGIKRVILGSSAIADPKFTREALRKYPDSVAIGLDTKNGRVAVKGWLEVSDLSAAELAKELIRAGARHFIYTDISRDGALQGANIAGAEKLAADVGVPVVISGGVTTIEELTKMAGDSSGKISGAIVGKALYTKQLPLGEAIRAVKALAGKTNHPMS</sequence>
<proteinExistence type="inferred from homology"/>
<dbReference type="CDD" id="cd04732">
    <property type="entry name" value="HisA"/>
    <property type="match status" value="1"/>
</dbReference>
<evidence type="ECO:0000313" key="15">
    <source>
        <dbReference type="EMBL" id="TGA99247.1"/>
    </source>
</evidence>
<dbReference type="GO" id="GO:0003949">
    <property type="term" value="F:1-(5-phosphoribosyl)-5-[(5-phosphoribosylamino)methylideneamino]imidazole-4-carboxamide isomerase activity"/>
    <property type="evidence" value="ECO:0007669"/>
    <property type="project" value="UniProtKB-UniRule"/>
</dbReference>
<evidence type="ECO:0000256" key="2">
    <source>
        <dbReference type="ARBA" id="ARBA00004496"/>
    </source>
</evidence>